<evidence type="ECO:0000256" key="2">
    <source>
        <dbReference type="ARBA" id="ARBA00022741"/>
    </source>
</evidence>
<evidence type="ECO:0000259" key="4">
    <source>
        <dbReference type="Pfam" id="PF00437"/>
    </source>
</evidence>
<dbReference type="GO" id="GO:0016887">
    <property type="term" value="F:ATP hydrolysis activity"/>
    <property type="evidence" value="ECO:0007669"/>
    <property type="project" value="TreeGrafter"/>
</dbReference>
<gene>
    <name evidence="5" type="ORF">FC48_GL001212</name>
</gene>
<evidence type="ECO:0000313" key="6">
    <source>
        <dbReference type="Proteomes" id="UP000051612"/>
    </source>
</evidence>
<comment type="similarity">
    <text evidence="1">Belongs to the GSP E family.</text>
</comment>
<dbReference type="GO" id="GO:0005524">
    <property type="term" value="F:ATP binding"/>
    <property type="evidence" value="ECO:0007669"/>
    <property type="project" value="UniProtKB-KW"/>
</dbReference>
<keyword evidence="2" id="KW-0547">Nucleotide-binding</keyword>
<dbReference type="EMBL" id="AYYN01000153">
    <property type="protein sequence ID" value="KRM72283.1"/>
    <property type="molecule type" value="Genomic_DNA"/>
</dbReference>
<dbReference type="PANTHER" id="PTHR30258:SF2">
    <property type="entry name" value="COMG OPERON PROTEIN 1"/>
    <property type="match status" value="1"/>
</dbReference>
<evidence type="ECO:0000256" key="1">
    <source>
        <dbReference type="ARBA" id="ARBA00006611"/>
    </source>
</evidence>
<dbReference type="PANTHER" id="PTHR30258">
    <property type="entry name" value="TYPE II SECRETION SYSTEM PROTEIN GSPE-RELATED"/>
    <property type="match status" value="1"/>
</dbReference>
<dbReference type="InterPro" id="IPR027417">
    <property type="entry name" value="P-loop_NTPase"/>
</dbReference>
<organism evidence="5 6">
    <name type="scientific">Ligilactobacillus murinus DSM 20452 = NBRC 14221</name>
    <dbReference type="NCBI Taxonomy" id="1423772"/>
    <lineage>
        <taxon>Bacteria</taxon>
        <taxon>Bacillati</taxon>
        <taxon>Bacillota</taxon>
        <taxon>Bacilli</taxon>
        <taxon>Lactobacillales</taxon>
        <taxon>Lactobacillaceae</taxon>
        <taxon>Ligilactobacillus</taxon>
    </lineage>
</organism>
<dbReference type="InterPro" id="IPR047667">
    <property type="entry name" value="ATPase_ComGA"/>
</dbReference>
<reference evidence="5 6" key="1">
    <citation type="journal article" date="2015" name="Genome Announc.">
        <title>Expanding the biotechnology potential of lactobacilli through comparative genomics of 213 strains and associated genera.</title>
        <authorList>
            <person name="Sun Z."/>
            <person name="Harris H.M."/>
            <person name="McCann A."/>
            <person name="Guo C."/>
            <person name="Argimon S."/>
            <person name="Zhang W."/>
            <person name="Yang X."/>
            <person name="Jeffery I.B."/>
            <person name="Cooney J.C."/>
            <person name="Kagawa T.F."/>
            <person name="Liu W."/>
            <person name="Song Y."/>
            <person name="Salvetti E."/>
            <person name="Wrobel A."/>
            <person name="Rasinkangas P."/>
            <person name="Parkhill J."/>
            <person name="Rea M.C."/>
            <person name="O'Sullivan O."/>
            <person name="Ritari J."/>
            <person name="Douillard F.P."/>
            <person name="Paul Ross R."/>
            <person name="Yang R."/>
            <person name="Briner A.E."/>
            <person name="Felis G.E."/>
            <person name="de Vos W.M."/>
            <person name="Barrangou R."/>
            <person name="Klaenhammer T.R."/>
            <person name="Caufield P.W."/>
            <person name="Cui Y."/>
            <person name="Zhang H."/>
            <person name="O'Toole P.W."/>
        </authorList>
    </citation>
    <scope>NUCLEOTIDE SEQUENCE [LARGE SCALE GENOMIC DNA]</scope>
    <source>
        <strain evidence="5 6">DSM 20452</strain>
    </source>
</reference>
<comment type="caution">
    <text evidence="5">The sequence shown here is derived from an EMBL/GenBank/DDBJ whole genome shotgun (WGS) entry which is preliminary data.</text>
</comment>
<dbReference type="Gene3D" id="3.30.450.90">
    <property type="match status" value="1"/>
</dbReference>
<dbReference type="RefSeq" id="WP_056959943.1">
    <property type="nucleotide sequence ID" value="NZ_AYYN01000153.1"/>
</dbReference>
<evidence type="ECO:0000256" key="3">
    <source>
        <dbReference type="ARBA" id="ARBA00022840"/>
    </source>
</evidence>
<protein>
    <submittedName>
        <fullName evidence="5">Type II secretion system protein E</fullName>
    </submittedName>
</protein>
<dbReference type="InterPro" id="IPR001482">
    <property type="entry name" value="T2SS/T4SS_dom"/>
</dbReference>
<proteinExistence type="inferred from homology"/>
<dbReference type="Proteomes" id="UP000051612">
    <property type="component" value="Unassembled WGS sequence"/>
</dbReference>
<evidence type="ECO:0000313" key="5">
    <source>
        <dbReference type="EMBL" id="KRM72283.1"/>
    </source>
</evidence>
<dbReference type="AlphaFoldDB" id="A0A0R2B762"/>
<dbReference type="PATRIC" id="fig|1423772.3.peg.1300"/>
<dbReference type="Pfam" id="PF00437">
    <property type="entry name" value="T2SSE"/>
    <property type="match status" value="1"/>
</dbReference>
<accession>A0A0R2B762</accession>
<keyword evidence="3" id="KW-0067">ATP-binding</keyword>
<dbReference type="NCBIfam" id="NF041000">
    <property type="entry name" value="ATPase_ComGA"/>
    <property type="match status" value="1"/>
</dbReference>
<name>A0A0R2B762_9LACO</name>
<dbReference type="SUPFAM" id="SSF52540">
    <property type="entry name" value="P-loop containing nucleoside triphosphate hydrolases"/>
    <property type="match status" value="1"/>
</dbReference>
<feature type="domain" description="Bacterial type II secretion system protein E" evidence="4">
    <location>
        <begin position="3"/>
        <end position="277"/>
    </location>
</feature>
<dbReference type="GO" id="GO:0005886">
    <property type="term" value="C:plasma membrane"/>
    <property type="evidence" value="ECO:0007669"/>
    <property type="project" value="TreeGrafter"/>
</dbReference>
<dbReference type="Gene3D" id="3.40.50.300">
    <property type="entry name" value="P-loop containing nucleotide triphosphate hydrolases"/>
    <property type="match status" value="1"/>
</dbReference>
<dbReference type="CDD" id="cd01129">
    <property type="entry name" value="PulE-GspE-like"/>
    <property type="match status" value="1"/>
</dbReference>
<sequence length="324" mass="36666">MELATKLLTDAVAVSALDILLLPTKTCYQVKYFIRGHYLVQSELTFEQAQKLLAFFKFKADMMLSEHRRPQLGAWQQKIGEQQLYLRFSTVGDFLGRESMVIRLIYPLKSIKYHYLVPEQWTLLEQVCQKRGLVIFAGPMGSGKTTAMYQLAKAQKQQQVMCIEDPIEIREDSFLQIQVNPKAQMDYSTLLKAALRHHPDIFIVGEIRDQKTARAVLTAALSGHLVLSTLHATSAYGVIERLADLGITRSELKSVLQLVSYQRLLPLKSKGQAVLFDIIQQAELFSENVKQENNGMSADWGRYLEQNATKGKITVATAKKFAHG</sequence>